<dbReference type="InterPro" id="IPR052019">
    <property type="entry name" value="F420H2_bilvrd_red/Heme_oxyg"/>
</dbReference>
<evidence type="ECO:0000256" key="1">
    <source>
        <dbReference type="ARBA" id="ARBA00023002"/>
    </source>
</evidence>
<gene>
    <name evidence="3" type="ORF">GCM10011354_26920</name>
</gene>
<dbReference type="Proteomes" id="UP000650511">
    <property type="component" value="Unassembled WGS sequence"/>
</dbReference>
<dbReference type="InterPro" id="IPR019920">
    <property type="entry name" value="F420-binding_dom_put"/>
</dbReference>
<dbReference type="InterPro" id="IPR012349">
    <property type="entry name" value="Split_barrel_FMN-bd"/>
</dbReference>
<dbReference type="NCBIfam" id="TIGR03618">
    <property type="entry name" value="Rv1155_F420"/>
    <property type="match status" value="1"/>
</dbReference>
<dbReference type="InterPro" id="IPR011576">
    <property type="entry name" value="Pyridox_Oxase_N"/>
</dbReference>
<dbReference type="AlphaFoldDB" id="A0A8J3AG44"/>
<dbReference type="PANTHER" id="PTHR35176">
    <property type="entry name" value="HEME OXYGENASE HI_0854-RELATED"/>
    <property type="match status" value="1"/>
</dbReference>
<comment type="caution">
    <text evidence="3">The sequence shown here is derived from an EMBL/GenBank/DDBJ whole genome shotgun (WGS) entry which is preliminary data.</text>
</comment>
<dbReference type="EMBL" id="BMHA01000010">
    <property type="protein sequence ID" value="GGI08006.1"/>
    <property type="molecule type" value="Genomic_DNA"/>
</dbReference>
<dbReference type="SUPFAM" id="SSF50475">
    <property type="entry name" value="FMN-binding split barrel"/>
    <property type="match status" value="1"/>
</dbReference>
<name>A0A8J3AG44_9ACTN</name>
<dbReference type="Gene3D" id="2.30.110.10">
    <property type="entry name" value="Electron Transport, Fmn-binding Protein, Chain A"/>
    <property type="match status" value="1"/>
</dbReference>
<evidence type="ECO:0000313" key="4">
    <source>
        <dbReference type="Proteomes" id="UP000650511"/>
    </source>
</evidence>
<feature type="domain" description="Pyridoxamine 5'-phosphate oxidase N-terminal" evidence="2">
    <location>
        <begin position="4"/>
        <end position="125"/>
    </location>
</feature>
<dbReference type="RefSeq" id="WP_130648969.1">
    <property type="nucleotide sequence ID" value="NZ_BMHA01000010.1"/>
</dbReference>
<dbReference type="GO" id="GO:0016627">
    <property type="term" value="F:oxidoreductase activity, acting on the CH-CH group of donors"/>
    <property type="evidence" value="ECO:0007669"/>
    <property type="project" value="TreeGrafter"/>
</dbReference>
<evidence type="ECO:0000259" key="2">
    <source>
        <dbReference type="Pfam" id="PF01243"/>
    </source>
</evidence>
<keyword evidence="1" id="KW-0560">Oxidoreductase</keyword>
<dbReference type="GO" id="GO:0070967">
    <property type="term" value="F:coenzyme F420 binding"/>
    <property type="evidence" value="ECO:0007669"/>
    <property type="project" value="TreeGrafter"/>
</dbReference>
<protein>
    <submittedName>
        <fullName evidence="3">PPOX class F420-dependent enzyme</fullName>
    </submittedName>
</protein>
<reference evidence="3" key="2">
    <citation type="submission" date="2020-09" db="EMBL/GenBank/DDBJ databases">
        <authorList>
            <person name="Sun Q."/>
            <person name="Zhou Y."/>
        </authorList>
    </citation>
    <scope>NUCLEOTIDE SEQUENCE</scope>
    <source>
        <strain evidence="3">CGMCC 1.14988</strain>
    </source>
</reference>
<accession>A0A8J3AG44</accession>
<keyword evidence="4" id="KW-1185">Reference proteome</keyword>
<sequence>MPLHPKVHAYATAKNFAALTTLFEDGTPQTQVMWVDADADHLLINTEVHRQKFRNVSRDPRVTVLIWDAENPYRYVEVRGRVVEVVHGQPARDHIDACARRYVGRDYDPEAITSERVLLRIAPDRELVRGA</sequence>
<proteinExistence type="predicted"/>
<dbReference type="GO" id="GO:0005829">
    <property type="term" value="C:cytosol"/>
    <property type="evidence" value="ECO:0007669"/>
    <property type="project" value="TreeGrafter"/>
</dbReference>
<dbReference type="PANTHER" id="PTHR35176:SF6">
    <property type="entry name" value="HEME OXYGENASE HI_0854-RELATED"/>
    <property type="match status" value="1"/>
</dbReference>
<reference evidence="3" key="1">
    <citation type="journal article" date="2014" name="Int. J. Syst. Evol. Microbiol.">
        <title>Complete genome sequence of Corynebacterium casei LMG S-19264T (=DSM 44701T), isolated from a smear-ripened cheese.</title>
        <authorList>
            <consortium name="US DOE Joint Genome Institute (JGI-PGF)"/>
            <person name="Walter F."/>
            <person name="Albersmeier A."/>
            <person name="Kalinowski J."/>
            <person name="Ruckert C."/>
        </authorList>
    </citation>
    <scope>NUCLEOTIDE SEQUENCE</scope>
    <source>
        <strain evidence="3">CGMCC 1.14988</strain>
    </source>
</reference>
<dbReference type="OrthoDB" id="162914at2"/>
<organism evidence="3 4">
    <name type="scientific">Egicoccus halophilus</name>
    <dbReference type="NCBI Taxonomy" id="1670830"/>
    <lineage>
        <taxon>Bacteria</taxon>
        <taxon>Bacillati</taxon>
        <taxon>Actinomycetota</taxon>
        <taxon>Nitriliruptoria</taxon>
        <taxon>Egicoccales</taxon>
        <taxon>Egicoccaceae</taxon>
        <taxon>Egicoccus</taxon>
    </lineage>
</organism>
<dbReference type="Pfam" id="PF01243">
    <property type="entry name" value="PNPOx_N"/>
    <property type="match status" value="1"/>
</dbReference>
<evidence type="ECO:0000313" key="3">
    <source>
        <dbReference type="EMBL" id="GGI08006.1"/>
    </source>
</evidence>